<sequence length="201" mass="21733">MLIVVRILPQAARCGDSGARLDRRTPQITRRVLGLGPRSDTSTYLKIIRICNNEMYEVVSAIAVKHIENFVFLVSETIEVVVPRCPSLMKDCLACLNVCKLYGRVLSDIHQSEIKNNLRNLRVVRRTAHEFKVNNISCGHVKEVEASPPAPVACEMPDRNSGAPSDTSAAAGGGARPAPAPIKKCPPAGPTPNPRAFAASV</sequence>
<dbReference type="AlphaFoldDB" id="A0A4C1ZTS4"/>
<dbReference type="EMBL" id="BGZK01002050">
    <property type="protein sequence ID" value="GBP90035.1"/>
    <property type="molecule type" value="Genomic_DNA"/>
</dbReference>
<accession>A0A4C1ZTS4</accession>
<evidence type="ECO:0000313" key="2">
    <source>
        <dbReference type="EMBL" id="GBP90035.1"/>
    </source>
</evidence>
<protein>
    <submittedName>
        <fullName evidence="2">Uncharacterized protein</fullName>
    </submittedName>
</protein>
<feature type="region of interest" description="Disordered" evidence="1">
    <location>
        <begin position="153"/>
        <end position="201"/>
    </location>
</feature>
<reference evidence="2 3" key="1">
    <citation type="journal article" date="2019" name="Commun. Biol.">
        <title>The bagworm genome reveals a unique fibroin gene that provides high tensile strength.</title>
        <authorList>
            <person name="Kono N."/>
            <person name="Nakamura H."/>
            <person name="Ohtoshi R."/>
            <person name="Tomita M."/>
            <person name="Numata K."/>
            <person name="Arakawa K."/>
        </authorList>
    </citation>
    <scope>NUCLEOTIDE SEQUENCE [LARGE SCALE GENOMIC DNA]</scope>
</reference>
<evidence type="ECO:0000313" key="3">
    <source>
        <dbReference type="Proteomes" id="UP000299102"/>
    </source>
</evidence>
<keyword evidence="3" id="KW-1185">Reference proteome</keyword>
<dbReference type="Proteomes" id="UP000299102">
    <property type="component" value="Unassembled WGS sequence"/>
</dbReference>
<comment type="caution">
    <text evidence="2">The sequence shown here is derived from an EMBL/GenBank/DDBJ whole genome shotgun (WGS) entry which is preliminary data.</text>
</comment>
<evidence type="ECO:0000256" key="1">
    <source>
        <dbReference type="SAM" id="MobiDB-lite"/>
    </source>
</evidence>
<name>A0A4C1ZTS4_EUMVA</name>
<gene>
    <name evidence="2" type="ORF">EVAR_68375_1</name>
</gene>
<organism evidence="2 3">
    <name type="scientific">Eumeta variegata</name>
    <name type="common">Bagworm moth</name>
    <name type="synonym">Eumeta japonica</name>
    <dbReference type="NCBI Taxonomy" id="151549"/>
    <lineage>
        <taxon>Eukaryota</taxon>
        <taxon>Metazoa</taxon>
        <taxon>Ecdysozoa</taxon>
        <taxon>Arthropoda</taxon>
        <taxon>Hexapoda</taxon>
        <taxon>Insecta</taxon>
        <taxon>Pterygota</taxon>
        <taxon>Neoptera</taxon>
        <taxon>Endopterygota</taxon>
        <taxon>Lepidoptera</taxon>
        <taxon>Glossata</taxon>
        <taxon>Ditrysia</taxon>
        <taxon>Tineoidea</taxon>
        <taxon>Psychidae</taxon>
        <taxon>Oiketicinae</taxon>
        <taxon>Eumeta</taxon>
    </lineage>
</organism>
<proteinExistence type="predicted"/>